<proteinExistence type="predicted"/>
<keyword evidence="1" id="KW-0732">Signal</keyword>
<sequence>MHISAKRAISAMGVLGLAFSLFAAPASAGVTVSGDGKEANFKTLRTNLDKEDRLKFEKLSTDQQEKVLAAALNPESIFKAGTGDWKEVQETTLTGSVASPSNAALTGIAQTAAVKKKTDTHKKTWKLFGVKYASLEARMTYQYNGKTVTAINSCGGFYSNLIPLRKIQSIATPYFESKKTKAVCEITWQVSKVGGLMEGKSVQGLRVDGKGSRVAFWDYDA</sequence>
<keyword evidence="3" id="KW-1185">Reference proteome</keyword>
<protein>
    <submittedName>
        <fullName evidence="2">Uncharacterized protein</fullName>
    </submittedName>
</protein>
<gene>
    <name evidence="2" type="ORF">ACFO7V_17885</name>
</gene>
<feature type="signal peptide" evidence="1">
    <location>
        <begin position="1"/>
        <end position="23"/>
    </location>
</feature>
<evidence type="ECO:0000256" key="1">
    <source>
        <dbReference type="SAM" id="SignalP"/>
    </source>
</evidence>
<feature type="chain" id="PRO_5046085252" evidence="1">
    <location>
        <begin position="24"/>
        <end position="221"/>
    </location>
</feature>
<evidence type="ECO:0000313" key="3">
    <source>
        <dbReference type="Proteomes" id="UP001595884"/>
    </source>
</evidence>
<comment type="caution">
    <text evidence="2">The sequence shown here is derived from an EMBL/GenBank/DDBJ whole genome shotgun (WGS) entry which is preliminary data.</text>
</comment>
<reference evidence="3" key="1">
    <citation type="journal article" date="2019" name="Int. J. Syst. Evol. Microbiol.">
        <title>The Global Catalogue of Microorganisms (GCM) 10K type strain sequencing project: providing services to taxonomists for standard genome sequencing and annotation.</title>
        <authorList>
            <consortium name="The Broad Institute Genomics Platform"/>
            <consortium name="The Broad Institute Genome Sequencing Center for Infectious Disease"/>
            <person name="Wu L."/>
            <person name="Ma J."/>
        </authorList>
    </citation>
    <scope>NUCLEOTIDE SEQUENCE [LARGE SCALE GENOMIC DNA]</scope>
    <source>
        <strain evidence="3">CGMCC 1.12849</strain>
    </source>
</reference>
<name>A0ABV9MT89_9MICC</name>
<dbReference type="RefSeq" id="WP_346058961.1">
    <property type="nucleotide sequence ID" value="NZ_BAAAVQ010000020.1"/>
</dbReference>
<organism evidence="2 3">
    <name type="scientific">Glutamicibacter bergerei</name>
    <dbReference type="NCBI Taxonomy" id="256702"/>
    <lineage>
        <taxon>Bacteria</taxon>
        <taxon>Bacillati</taxon>
        <taxon>Actinomycetota</taxon>
        <taxon>Actinomycetes</taxon>
        <taxon>Micrococcales</taxon>
        <taxon>Micrococcaceae</taxon>
        <taxon>Glutamicibacter</taxon>
    </lineage>
</organism>
<dbReference type="Proteomes" id="UP001595884">
    <property type="component" value="Unassembled WGS sequence"/>
</dbReference>
<accession>A0ABV9MT89</accession>
<dbReference type="EMBL" id="JBHSHE010000090">
    <property type="protein sequence ID" value="MFC4717995.1"/>
    <property type="molecule type" value="Genomic_DNA"/>
</dbReference>
<evidence type="ECO:0000313" key="2">
    <source>
        <dbReference type="EMBL" id="MFC4717995.1"/>
    </source>
</evidence>